<reference evidence="2" key="1">
    <citation type="submission" date="2014-11" db="EMBL/GenBank/DDBJ databases">
        <authorList>
            <person name="Amaro Gonzalez C."/>
        </authorList>
    </citation>
    <scope>NUCLEOTIDE SEQUENCE</scope>
</reference>
<feature type="region of interest" description="Disordered" evidence="1">
    <location>
        <begin position="59"/>
        <end position="82"/>
    </location>
</feature>
<sequence>MEIIMLSQNSFLSFFFCPLEEIPESSVHSSVETKLTWFERPSGSHCIQRGAASGPVLADMARPRKSGGSQNQITKTQRRHCN</sequence>
<protein>
    <submittedName>
        <fullName evidence="2">Uncharacterized protein</fullName>
    </submittedName>
</protein>
<proteinExistence type="predicted"/>
<dbReference type="EMBL" id="GBXM01006640">
    <property type="protein sequence ID" value="JAI01938.1"/>
    <property type="molecule type" value="Transcribed_RNA"/>
</dbReference>
<dbReference type="AlphaFoldDB" id="A0A0E9XGT9"/>
<accession>A0A0E9XGT9</accession>
<evidence type="ECO:0000256" key="1">
    <source>
        <dbReference type="SAM" id="MobiDB-lite"/>
    </source>
</evidence>
<name>A0A0E9XGT9_ANGAN</name>
<evidence type="ECO:0000313" key="2">
    <source>
        <dbReference type="EMBL" id="JAI01938.1"/>
    </source>
</evidence>
<organism evidence="2">
    <name type="scientific">Anguilla anguilla</name>
    <name type="common">European freshwater eel</name>
    <name type="synonym">Muraena anguilla</name>
    <dbReference type="NCBI Taxonomy" id="7936"/>
    <lineage>
        <taxon>Eukaryota</taxon>
        <taxon>Metazoa</taxon>
        <taxon>Chordata</taxon>
        <taxon>Craniata</taxon>
        <taxon>Vertebrata</taxon>
        <taxon>Euteleostomi</taxon>
        <taxon>Actinopterygii</taxon>
        <taxon>Neopterygii</taxon>
        <taxon>Teleostei</taxon>
        <taxon>Anguilliformes</taxon>
        <taxon>Anguillidae</taxon>
        <taxon>Anguilla</taxon>
    </lineage>
</organism>
<reference evidence="2" key="2">
    <citation type="journal article" date="2015" name="Fish Shellfish Immunol.">
        <title>Early steps in the European eel (Anguilla anguilla)-Vibrio vulnificus interaction in the gills: Role of the RtxA13 toxin.</title>
        <authorList>
            <person name="Callol A."/>
            <person name="Pajuelo D."/>
            <person name="Ebbesson L."/>
            <person name="Teles M."/>
            <person name="MacKenzie S."/>
            <person name="Amaro C."/>
        </authorList>
    </citation>
    <scope>NUCLEOTIDE SEQUENCE</scope>
</reference>